<organism evidence="2 3">
    <name type="scientific">Sphaeramia orbicularis</name>
    <name type="common">orbiculate cardinalfish</name>
    <dbReference type="NCBI Taxonomy" id="375764"/>
    <lineage>
        <taxon>Eukaryota</taxon>
        <taxon>Metazoa</taxon>
        <taxon>Chordata</taxon>
        <taxon>Craniata</taxon>
        <taxon>Vertebrata</taxon>
        <taxon>Euteleostomi</taxon>
        <taxon>Actinopterygii</taxon>
        <taxon>Neopterygii</taxon>
        <taxon>Teleostei</taxon>
        <taxon>Neoteleostei</taxon>
        <taxon>Acanthomorphata</taxon>
        <taxon>Gobiaria</taxon>
        <taxon>Kurtiformes</taxon>
        <taxon>Apogonoidei</taxon>
        <taxon>Apogonidae</taxon>
        <taxon>Apogoninae</taxon>
        <taxon>Sphaeramia</taxon>
    </lineage>
</organism>
<feature type="compositionally biased region" description="Basic and acidic residues" evidence="1">
    <location>
        <begin position="387"/>
        <end position="396"/>
    </location>
</feature>
<proteinExistence type="predicted"/>
<dbReference type="GO" id="GO:0030141">
    <property type="term" value="C:secretory granule"/>
    <property type="evidence" value="ECO:0007669"/>
    <property type="project" value="TreeGrafter"/>
</dbReference>
<dbReference type="InterPro" id="IPR037658">
    <property type="entry name" value="CBARP"/>
</dbReference>
<sequence length="498" mass="55645">MMGAGQGPVLQFFTKLRRHASLEGASPYFKIKKWKLDSSQRASSLDTRGSPKRRQFQRQRAASESMDQDDNDAHHIDLIQYIARTHDVTYCPSQTKRLLSPPSTPPPSLGRVEVEVMVEPSCSHGGPGVIGLSPDPQDEALSLARRECADPMDTLDSQDPQSLYRDIWTLRASLEQYAASDQSSNNDRNSVCSDADSVCSFGMKEVRKRKQESTDSERGASDGETGTRKLLQMDSGYASIEAPCRGPEELRLFGSAAQPSPQLSSLHRRDYSIDEKTDALFHEFLRHDPQFDLQESPLRKHRSRIHLRKQWQRHKQWSDPGVRHFQSSFERQRTPLRRGESVNYPLDTSYHSTLPRIVSAPDEETSDGTSSTPETPKIDTTTTEEGSTVRDPEDHTSCSPPPLHPSISEKDGGLVEHPDPQEESKQSGLPTDPQEEHSSPQMPDSSGYGPQTITAEFTDKLTANLDERLYMGLRRTRDTAAECVTVTATHASPDHSPV</sequence>
<feature type="compositionally biased region" description="Basic and acidic residues" evidence="1">
    <location>
        <begin position="330"/>
        <end position="340"/>
    </location>
</feature>
<dbReference type="PANTHER" id="PTHR28597">
    <property type="entry name" value="VOLTAGE-DEPENDENT CALCIUM CHANNEL BETA SUBUNIT-ASSOCIATED REGULATORY PROTEIN"/>
    <property type="match status" value="1"/>
</dbReference>
<dbReference type="GO" id="GO:0044325">
    <property type="term" value="F:transmembrane transporter binding"/>
    <property type="evidence" value="ECO:0007669"/>
    <property type="project" value="InterPro"/>
</dbReference>
<reference evidence="2" key="2">
    <citation type="submission" date="2025-08" db="UniProtKB">
        <authorList>
            <consortium name="Ensembl"/>
        </authorList>
    </citation>
    <scope>IDENTIFICATION</scope>
</reference>
<dbReference type="GO" id="GO:0005886">
    <property type="term" value="C:plasma membrane"/>
    <property type="evidence" value="ECO:0007669"/>
    <property type="project" value="TreeGrafter"/>
</dbReference>
<feature type="compositionally biased region" description="Low complexity" evidence="1">
    <location>
        <begin position="372"/>
        <end position="385"/>
    </location>
</feature>
<dbReference type="GO" id="GO:0045955">
    <property type="term" value="P:negative regulation of calcium ion-dependent exocytosis"/>
    <property type="evidence" value="ECO:0007669"/>
    <property type="project" value="TreeGrafter"/>
</dbReference>
<feature type="region of interest" description="Disordered" evidence="1">
    <location>
        <begin position="310"/>
        <end position="453"/>
    </location>
</feature>
<evidence type="ECO:0000313" key="2">
    <source>
        <dbReference type="Ensembl" id="ENSSORP00005008952.1"/>
    </source>
</evidence>
<feature type="compositionally biased region" description="Polar residues" evidence="1">
    <location>
        <begin position="439"/>
        <end position="453"/>
    </location>
</feature>
<dbReference type="Ensembl" id="ENSSORT00005009254.1">
    <property type="protein sequence ID" value="ENSSORP00005008952.1"/>
    <property type="gene ID" value="ENSSORG00005004933.1"/>
</dbReference>
<dbReference type="AlphaFoldDB" id="A0A672YX08"/>
<evidence type="ECO:0000313" key="3">
    <source>
        <dbReference type="Proteomes" id="UP000472271"/>
    </source>
</evidence>
<feature type="compositionally biased region" description="Polar residues" evidence="1">
    <location>
        <begin position="37"/>
        <end position="47"/>
    </location>
</feature>
<name>A0A672YX08_9TELE</name>
<reference evidence="2" key="1">
    <citation type="submission" date="2019-06" db="EMBL/GenBank/DDBJ databases">
        <authorList>
            <consortium name="Wellcome Sanger Institute Data Sharing"/>
        </authorList>
    </citation>
    <scope>NUCLEOTIDE SEQUENCE [LARGE SCALE GENOMIC DNA]</scope>
</reference>
<feature type="region of interest" description="Disordered" evidence="1">
    <location>
        <begin position="37"/>
        <end position="72"/>
    </location>
</feature>
<feature type="compositionally biased region" description="Basic and acidic residues" evidence="1">
    <location>
        <begin position="407"/>
        <end position="425"/>
    </location>
</feature>
<keyword evidence="3" id="KW-1185">Reference proteome</keyword>
<reference evidence="2" key="3">
    <citation type="submission" date="2025-09" db="UniProtKB">
        <authorList>
            <consortium name="Ensembl"/>
        </authorList>
    </citation>
    <scope>IDENTIFICATION</scope>
</reference>
<dbReference type="Proteomes" id="UP000472271">
    <property type="component" value="Chromosome 4"/>
</dbReference>
<feature type="compositionally biased region" description="Basic and acidic residues" evidence="1">
    <location>
        <begin position="211"/>
        <end position="227"/>
    </location>
</feature>
<accession>A0A672YX08</accession>
<evidence type="ECO:0000256" key="1">
    <source>
        <dbReference type="SAM" id="MobiDB-lite"/>
    </source>
</evidence>
<dbReference type="PANTHER" id="PTHR28597:SF2">
    <property type="entry name" value="VOLTAGE-DEPENDENT CALCIUM CHANNEL BETA SUBUNIT-ASSOCIATED REGULATORY PROTEIN ISOFORM X1"/>
    <property type="match status" value="1"/>
</dbReference>
<protein>
    <submittedName>
        <fullName evidence="2">CACN subunit beta associated regulatory protein b</fullName>
    </submittedName>
</protein>
<feature type="region of interest" description="Disordered" evidence="1">
    <location>
        <begin position="205"/>
        <end position="231"/>
    </location>
</feature>